<feature type="non-terminal residue" evidence="1">
    <location>
        <position position="1"/>
    </location>
</feature>
<dbReference type="AlphaFoldDB" id="A0A369UY77"/>
<accession>A0A369UY77</accession>
<comment type="caution">
    <text evidence="1">The sequence shown here is derived from an EMBL/GenBank/DDBJ whole genome shotgun (WGS) entry which is preliminary data.</text>
</comment>
<protein>
    <submittedName>
        <fullName evidence="1">MBL fold metallo-hydrolase</fullName>
    </submittedName>
</protein>
<dbReference type="Proteomes" id="UP000253742">
    <property type="component" value="Unassembled WGS sequence"/>
</dbReference>
<reference evidence="1 2" key="1">
    <citation type="submission" date="2018-07" db="EMBL/GenBank/DDBJ databases">
        <title>Genome guided investigation of antibiotics producing actinomycetales strain isolated from a Macau mangrove ecosystem.</title>
        <authorList>
            <person name="Hu D."/>
        </authorList>
    </citation>
    <scope>NUCLEOTIDE SEQUENCE [LARGE SCALE GENOMIC DNA]</scope>
    <source>
        <strain evidence="1 2">2297</strain>
    </source>
</reference>
<sequence>WTKDAAEEVGQAVAFPRPGEPFEPAGELPVEEWWRAVSGLIAHPWRRPRIAEDVAGTGRGGLDLAGER</sequence>
<evidence type="ECO:0000313" key="2">
    <source>
        <dbReference type="Proteomes" id="UP000253742"/>
    </source>
</evidence>
<name>A0A369UY77_9ACTN</name>
<organism evidence="1 2">
    <name type="scientific">Streptomyces parvulus</name>
    <dbReference type="NCBI Taxonomy" id="146923"/>
    <lineage>
        <taxon>Bacteria</taxon>
        <taxon>Bacillati</taxon>
        <taxon>Actinomycetota</taxon>
        <taxon>Actinomycetes</taxon>
        <taxon>Kitasatosporales</taxon>
        <taxon>Streptomycetaceae</taxon>
        <taxon>Streptomyces</taxon>
    </lineage>
</organism>
<proteinExistence type="predicted"/>
<dbReference type="GO" id="GO:0016787">
    <property type="term" value="F:hydrolase activity"/>
    <property type="evidence" value="ECO:0007669"/>
    <property type="project" value="UniProtKB-KW"/>
</dbReference>
<gene>
    <name evidence="1" type="ORF">DVZ84_28735</name>
</gene>
<keyword evidence="1" id="KW-0378">Hydrolase</keyword>
<evidence type="ECO:0000313" key="1">
    <source>
        <dbReference type="EMBL" id="RDD85732.1"/>
    </source>
</evidence>
<dbReference type="EMBL" id="QQBH01000024">
    <property type="protein sequence ID" value="RDD85732.1"/>
    <property type="molecule type" value="Genomic_DNA"/>
</dbReference>